<dbReference type="GO" id="GO:0005774">
    <property type="term" value="C:vacuolar membrane"/>
    <property type="evidence" value="ECO:0007669"/>
    <property type="project" value="UniProtKB-SubCell"/>
</dbReference>
<dbReference type="FunFam" id="1.20.1250.20:FF:000196">
    <property type="entry name" value="MFS toxin efflux pump (AflT)"/>
    <property type="match status" value="1"/>
</dbReference>
<dbReference type="Gene3D" id="1.20.1250.20">
    <property type="entry name" value="MFS general substrate transporter like domains"/>
    <property type="match status" value="1"/>
</dbReference>
<dbReference type="InterPro" id="IPR036259">
    <property type="entry name" value="MFS_trans_sf"/>
</dbReference>
<evidence type="ECO:0000256" key="12">
    <source>
        <dbReference type="SAM" id="MobiDB-lite"/>
    </source>
</evidence>
<evidence type="ECO:0000256" key="6">
    <source>
        <dbReference type="ARBA" id="ARBA00022692"/>
    </source>
</evidence>
<dbReference type="InterPro" id="IPR020846">
    <property type="entry name" value="MFS_dom"/>
</dbReference>
<evidence type="ECO:0000313" key="16">
    <source>
        <dbReference type="Proteomes" id="UP000799429"/>
    </source>
</evidence>
<dbReference type="PRINTS" id="PR01036">
    <property type="entry name" value="TCRTETB"/>
</dbReference>
<reference evidence="15" key="1">
    <citation type="journal article" date="2020" name="Stud. Mycol.">
        <title>101 Dothideomycetes genomes: a test case for predicting lifestyles and emergence of pathogens.</title>
        <authorList>
            <person name="Haridas S."/>
            <person name="Albert R."/>
            <person name="Binder M."/>
            <person name="Bloem J."/>
            <person name="Labutti K."/>
            <person name="Salamov A."/>
            <person name="Andreopoulos B."/>
            <person name="Baker S."/>
            <person name="Barry K."/>
            <person name="Bills G."/>
            <person name="Bluhm B."/>
            <person name="Cannon C."/>
            <person name="Castanera R."/>
            <person name="Culley D."/>
            <person name="Daum C."/>
            <person name="Ezra D."/>
            <person name="Gonzalez J."/>
            <person name="Henrissat B."/>
            <person name="Kuo A."/>
            <person name="Liang C."/>
            <person name="Lipzen A."/>
            <person name="Lutzoni F."/>
            <person name="Magnuson J."/>
            <person name="Mondo S."/>
            <person name="Nolan M."/>
            <person name="Ohm R."/>
            <person name="Pangilinan J."/>
            <person name="Park H.-J."/>
            <person name="Ramirez L."/>
            <person name="Alfaro M."/>
            <person name="Sun H."/>
            <person name="Tritt A."/>
            <person name="Yoshinaga Y."/>
            <person name="Zwiers L.-H."/>
            <person name="Turgeon B."/>
            <person name="Goodwin S."/>
            <person name="Spatafora J."/>
            <person name="Crous P."/>
            <person name="Grigoriev I."/>
        </authorList>
    </citation>
    <scope>NUCLEOTIDE SEQUENCE</scope>
    <source>
        <strain evidence="15">CBS 101060</strain>
    </source>
</reference>
<comment type="subcellular location">
    <subcellularLocation>
        <location evidence="2">Cell membrane</location>
        <topology evidence="2">Multi-pass membrane protein</topology>
    </subcellularLocation>
    <subcellularLocation>
        <location evidence="1">Vacuole membrane</location>
        <topology evidence="1">Multi-pass membrane protein</topology>
    </subcellularLocation>
</comment>
<gene>
    <name evidence="15" type="ORF">M501DRAFT_1019149</name>
</gene>
<feature type="compositionally biased region" description="Acidic residues" evidence="12">
    <location>
        <begin position="45"/>
        <end position="54"/>
    </location>
</feature>
<feature type="transmembrane region" description="Helical" evidence="13">
    <location>
        <begin position="440"/>
        <end position="461"/>
    </location>
</feature>
<feature type="transmembrane region" description="Helical" evidence="13">
    <location>
        <begin position="243"/>
        <end position="262"/>
    </location>
</feature>
<evidence type="ECO:0000256" key="13">
    <source>
        <dbReference type="SAM" id="Phobius"/>
    </source>
</evidence>
<evidence type="ECO:0000256" key="3">
    <source>
        <dbReference type="ARBA" id="ARBA00007520"/>
    </source>
</evidence>
<feature type="domain" description="Major facilitator superfamily (MFS) profile" evidence="14">
    <location>
        <begin position="86"/>
        <end position="576"/>
    </location>
</feature>
<comment type="similarity">
    <text evidence="3">Belongs to the major facilitator superfamily. TCR/Tet family.</text>
</comment>
<keyword evidence="5" id="KW-0926">Vacuole</keyword>
<evidence type="ECO:0000256" key="7">
    <source>
        <dbReference type="ARBA" id="ARBA00022989"/>
    </source>
</evidence>
<evidence type="ECO:0000256" key="1">
    <source>
        <dbReference type="ARBA" id="ARBA00004128"/>
    </source>
</evidence>
<feature type="compositionally biased region" description="Polar residues" evidence="12">
    <location>
        <begin position="19"/>
        <end position="33"/>
    </location>
</feature>
<evidence type="ECO:0000256" key="5">
    <source>
        <dbReference type="ARBA" id="ARBA00022554"/>
    </source>
</evidence>
<proteinExistence type="inferred from homology"/>
<dbReference type="Pfam" id="PF07690">
    <property type="entry name" value="MFS_1"/>
    <property type="match status" value="1"/>
</dbReference>
<feature type="transmembrane region" description="Helical" evidence="13">
    <location>
        <begin position="208"/>
        <end position="231"/>
    </location>
</feature>
<protein>
    <recommendedName>
        <fullName evidence="10">Efflux pump dotC</fullName>
    </recommendedName>
    <alternativeName>
        <fullName evidence="11">Dothistromin biosynthesis protein C</fullName>
    </alternativeName>
</protein>
<feature type="transmembrane region" description="Helical" evidence="13">
    <location>
        <begin position="412"/>
        <end position="428"/>
    </location>
</feature>
<dbReference type="PANTHER" id="PTHR23501">
    <property type="entry name" value="MAJOR FACILITATOR SUPERFAMILY"/>
    <property type="match status" value="1"/>
</dbReference>
<feature type="transmembrane region" description="Helical" evidence="13">
    <location>
        <begin position="382"/>
        <end position="403"/>
    </location>
</feature>
<dbReference type="SUPFAM" id="SSF103473">
    <property type="entry name" value="MFS general substrate transporter"/>
    <property type="match status" value="1"/>
</dbReference>
<dbReference type="AlphaFoldDB" id="A0A9P4VNK3"/>
<evidence type="ECO:0000259" key="14">
    <source>
        <dbReference type="PROSITE" id="PS50850"/>
    </source>
</evidence>
<dbReference type="FunFam" id="1.20.1720.10:FF:000014">
    <property type="entry name" value="MFS drug transporter, putative"/>
    <property type="match status" value="1"/>
</dbReference>
<dbReference type="Gene3D" id="1.20.1720.10">
    <property type="entry name" value="Multidrug resistance protein D"/>
    <property type="match status" value="1"/>
</dbReference>
<dbReference type="EMBL" id="MU006104">
    <property type="protein sequence ID" value="KAF2836355.1"/>
    <property type="molecule type" value="Genomic_DNA"/>
</dbReference>
<feature type="transmembrane region" description="Helical" evidence="13">
    <location>
        <begin position="120"/>
        <end position="139"/>
    </location>
</feature>
<feature type="transmembrane region" description="Helical" evidence="13">
    <location>
        <begin position="306"/>
        <end position="325"/>
    </location>
</feature>
<accession>A0A9P4VNK3</accession>
<keyword evidence="4" id="KW-1003">Cell membrane</keyword>
<evidence type="ECO:0000256" key="2">
    <source>
        <dbReference type="ARBA" id="ARBA00004651"/>
    </source>
</evidence>
<feature type="transmembrane region" description="Helical" evidence="13">
    <location>
        <begin position="180"/>
        <end position="201"/>
    </location>
</feature>
<evidence type="ECO:0000313" key="15">
    <source>
        <dbReference type="EMBL" id="KAF2836355.1"/>
    </source>
</evidence>
<name>A0A9P4VNK3_9PEZI</name>
<evidence type="ECO:0000256" key="9">
    <source>
        <dbReference type="ARBA" id="ARBA00057269"/>
    </source>
</evidence>
<dbReference type="PROSITE" id="PS50850">
    <property type="entry name" value="MFS"/>
    <property type="match status" value="1"/>
</dbReference>
<keyword evidence="6 13" id="KW-0812">Transmembrane</keyword>
<dbReference type="OrthoDB" id="10021397at2759"/>
<comment type="caution">
    <text evidence="15">The sequence shown here is derived from an EMBL/GenBank/DDBJ whole genome shotgun (WGS) entry which is preliminary data.</text>
</comment>
<dbReference type="Proteomes" id="UP000799429">
    <property type="component" value="Unassembled WGS sequence"/>
</dbReference>
<evidence type="ECO:0000256" key="4">
    <source>
        <dbReference type="ARBA" id="ARBA00022475"/>
    </source>
</evidence>
<evidence type="ECO:0000256" key="11">
    <source>
        <dbReference type="ARBA" id="ARBA00083178"/>
    </source>
</evidence>
<evidence type="ECO:0000256" key="8">
    <source>
        <dbReference type="ARBA" id="ARBA00023136"/>
    </source>
</evidence>
<feature type="transmembrane region" description="Helical" evidence="13">
    <location>
        <begin position="151"/>
        <end position="174"/>
    </location>
</feature>
<keyword evidence="8 13" id="KW-0472">Membrane</keyword>
<dbReference type="PANTHER" id="PTHR23501:SF102">
    <property type="entry name" value="DRUG TRANSPORTER, PUTATIVE (AFU_ORTHOLOGUE AFUA_3G08530)-RELATED"/>
    <property type="match status" value="1"/>
</dbReference>
<sequence length="613" mass="66076">MEPNKEYELMRVPAERNEPTLSSQTLAQTNSDLDGSKGLEKDQEFESQSDIEPVEEIKDASGDVADNGESGPPPERTRTRTTIVLIMSALCMAVFLAALDVTIITTAAPTIAEHFHSSAGYTWIGSAYLLGNSASTPLWGKVSDIFGRKPVLLAANAVFCIGSLIAALSVNIGMLLAARAIQGIGGGGLVTLVNITISDLFSQRKRPVYFGIIGGVWAVASALGPVVGGVFTEKVSWRWCFYINLPLDGAAFLIIFFFLDVHTPKTPLWAGIKAIDWIGTLTIVGGTVMLLMGLEFGGVTHPWTSAVVLCLILFGVATIILFLLNEWKLATYPMMPLRLFRARTSVAALGTVFIHGMVFIAGSYFLPLYFQAVRGATPLLSGVYVLPTALSLSCISAATGFYIRKSGRYRDPIWFGMTLMLLGYGLFIDIDAKSSWTKLILYQVVAGIGIGPNFQAPLIAFQASVSTRDIATATATFGFIRQLATSISVVIGGVVFQNRMQTRSPALLAALGETTARALGGGNAGANVRLVAALPEAQRRIARQAYAGSLSEMWIMYTTLAAVGVLFSLAIGTKELRKEHVETRTGLEEEKRARVERLEEKLRQRSGGKEVDV</sequence>
<dbReference type="InterPro" id="IPR011701">
    <property type="entry name" value="MFS"/>
</dbReference>
<feature type="compositionally biased region" description="Basic and acidic residues" evidence="12">
    <location>
        <begin position="34"/>
        <end position="44"/>
    </location>
</feature>
<feature type="transmembrane region" description="Helical" evidence="13">
    <location>
        <begin position="346"/>
        <end position="370"/>
    </location>
</feature>
<feature type="transmembrane region" description="Helical" evidence="13">
    <location>
        <begin position="473"/>
        <end position="496"/>
    </location>
</feature>
<keyword evidence="16" id="KW-1185">Reference proteome</keyword>
<dbReference type="CDD" id="cd17502">
    <property type="entry name" value="MFS_Azr1_MDR_like"/>
    <property type="match status" value="1"/>
</dbReference>
<feature type="transmembrane region" description="Helical" evidence="13">
    <location>
        <begin position="554"/>
        <end position="572"/>
    </location>
</feature>
<feature type="transmembrane region" description="Helical" evidence="13">
    <location>
        <begin position="83"/>
        <end position="108"/>
    </location>
</feature>
<feature type="transmembrane region" description="Helical" evidence="13">
    <location>
        <begin position="274"/>
        <end position="294"/>
    </location>
</feature>
<dbReference type="GO" id="GO:0005886">
    <property type="term" value="C:plasma membrane"/>
    <property type="evidence" value="ECO:0007669"/>
    <property type="project" value="UniProtKB-SubCell"/>
</dbReference>
<evidence type="ECO:0000256" key="10">
    <source>
        <dbReference type="ARBA" id="ARBA00069956"/>
    </source>
</evidence>
<keyword evidence="7 13" id="KW-1133">Transmembrane helix</keyword>
<feature type="region of interest" description="Disordered" evidence="12">
    <location>
        <begin position="1"/>
        <end position="78"/>
    </location>
</feature>
<organism evidence="15 16">
    <name type="scientific">Patellaria atrata CBS 101060</name>
    <dbReference type="NCBI Taxonomy" id="1346257"/>
    <lineage>
        <taxon>Eukaryota</taxon>
        <taxon>Fungi</taxon>
        <taxon>Dikarya</taxon>
        <taxon>Ascomycota</taxon>
        <taxon>Pezizomycotina</taxon>
        <taxon>Dothideomycetes</taxon>
        <taxon>Dothideomycetes incertae sedis</taxon>
        <taxon>Patellariales</taxon>
        <taxon>Patellariaceae</taxon>
        <taxon>Patellaria</taxon>
    </lineage>
</organism>
<feature type="compositionally biased region" description="Basic and acidic residues" evidence="12">
    <location>
        <begin position="1"/>
        <end position="18"/>
    </location>
</feature>
<comment type="function">
    <text evidence="9">Efflux pump; part of the gene cluster that mediates the biosynthesis of dothistromin (DOTH), a polyketide toxin very similar in structure to the aflatoxin precursor, versicolorin B. One function of dotC may be to transport early-stage dothistromin biosynthetic intermediates from the cytoplasm into vacuoles, thereby affecting the rate of dothistromin production.</text>
</comment>
<dbReference type="GO" id="GO:0022857">
    <property type="term" value="F:transmembrane transporter activity"/>
    <property type="evidence" value="ECO:0007669"/>
    <property type="project" value="InterPro"/>
</dbReference>